<dbReference type="Proteomes" id="UP000095463">
    <property type="component" value="Unassembled WGS sequence"/>
</dbReference>
<dbReference type="EMBL" id="LAJE02000044">
    <property type="protein sequence ID" value="OEO32920.1"/>
    <property type="molecule type" value="Genomic_DNA"/>
</dbReference>
<proteinExistence type="predicted"/>
<evidence type="ECO:0008006" key="3">
    <source>
        <dbReference type="Google" id="ProtNLM"/>
    </source>
</evidence>
<dbReference type="RefSeq" id="WP_069907885.1">
    <property type="nucleotide sequence ID" value="NZ_LAJE02000044.1"/>
</dbReference>
<dbReference type="AlphaFoldDB" id="A0A1E5XWG3"/>
<sequence>MTPAERDTLLCRLADPEAPAVTVPAEAVDPLLKLARDHNVLPVVTRKLAAQHRTADLEAARSELTLLIGLSLHLRGIAAKVDRYIADRQLEAVIVKGPVFARQIYPTPSDRPFTDIDIMVAPSARAPIGELLTSLGYQLFLKPLLDHTEQNQEEKWIQPSMDALLIEVHGNLVHYQGLRRRISFGYAEFMQSGQGNANAGMPQFFVAVVHAALGHKFHQLRLLVDLLQAFRHLSPDEVTALPEIARQLGLALEARLCLELVAELFDAPGAGVAAGRIAGGSASRLATRLVDGAAVLAAPTAFLSKVRRHSFRGLQRIVPRGAG</sequence>
<name>A0A1E5XWG3_9HYPH</name>
<evidence type="ECO:0000313" key="2">
    <source>
        <dbReference type="Proteomes" id="UP000095463"/>
    </source>
</evidence>
<reference evidence="1 2" key="1">
    <citation type="journal article" date="2015" name="Genome Announc.">
        <title>Genome Assemblies of Three Soil-Associated Devosia species: D. insulae, D. limi, and D. soli.</title>
        <authorList>
            <person name="Hassan Y.I."/>
            <person name="Lepp D."/>
            <person name="Zhou T."/>
        </authorList>
    </citation>
    <scope>NUCLEOTIDE SEQUENCE [LARGE SCALE GENOMIC DNA]</scope>
    <source>
        <strain evidence="1 2">DS-56</strain>
    </source>
</reference>
<comment type="caution">
    <text evidence="1">The sequence shown here is derived from an EMBL/GenBank/DDBJ whole genome shotgun (WGS) entry which is preliminary data.</text>
</comment>
<gene>
    <name evidence="1" type="ORF">VW23_008890</name>
</gene>
<keyword evidence="2" id="KW-1185">Reference proteome</keyword>
<organism evidence="1 2">
    <name type="scientific">Devosia insulae DS-56</name>
    <dbReference type="NCBI Taxonomy" id="1116389"/>
    <lineage>
        <taxon>Bacteria</taxon>
        <taxon>Pseudomonadati</taxon>
        <taxon>Pseudomonadota</taxon>
        <taxon>Alphaproteobacteria</taxon>
        <taxon>Hyphomicrobiales</taxon>
        <taxon>Devosiaceae</taxon>
        <taxon>Devosia</taxon>
    </lineage>
</organism>
<evidence type="ECO:0000313" key="1">
    <source>
        <dbReference type="EMBL" id="OEO32920.1"/>
    </source>
</evidence>
<dbReference type="InterPro" id="IPR039498">
    <property type="entry name" value="NTP_transf_5"/>
</dbReference>
<dbReference type="OrthoDB" id="7943792at2"/>
<dbReference type="Pfam" id="PF14907">
    <property type="entry name" value="NTP_transf_5"/>
    <property type="match status" value="1"/>
</dbReference>
<accession>A0A1E5XWG3</accession>
<protein>
    <recommendedName>
        <fullName evidence="3">Nucleotidyltransferase</fullName>
    </recommendedName>
</protein>